<protein>
    <submittedName>
        <fullName evidence="2">Uncharacterized protein</fullName>
    </submittedName>
</protein>
<comment type="caution">
    <text evidence="2">The sequence shown here is derived from an EMBL/GenBank/DDBJ whole genome shotgun (WGS) entry which is preliminary data.</text>
</comment>
<keyword evidence="1" id="KW-0812">Transmembrane</keyword>
<feature type="transmembrane region" description="Helical" evidence="1">
    <location>
        <begin position="6"/>
        <end position="26"/>
    </location>
</feature>
<name>A0AAD4NCB6_9BILA</name>
<sequence>MIVQLMQTVLYFMLFVFTVTALLYIYSERQRVTENLDIVKANCLSDDGVFPSQKPLPNALPPAIFESRSKSVCANSHTPSYGFVRESQLRIYMPVVESKLEHVYQIHSVQPVKRQLEVCICRCVFADFDKIIWNTPCDCIGKGKLQ</sequence>
<evidence type="ECO:0000256" key="1">
    <source>
        <dbReference type="SAM" id="Phobius"/>
    </source>
</evidence>
<keyword evidence="1" id="KW-0472">Membrane</keyword>
<organism evidence="2 3">
    <name type="scientific">Ditylenchus destructor</name>
    <dbReference type="NCBI Taxonomy" id="166010"/>
    <lineage>
        <taxon>Eukaryota</taxon>
        <taxon>Metazoa</taxon>
        <taxon>Ecdysozoa</taxon>
        <taxon>Nematoda</taxon>
        <taxon>Chromadorea</taxon>
        <taxon>Rhabditida</taxon>
        <taxon>Tylenchina</taxon>
        <taxon>Tylenchomorpha</taxon>
        <taxon>Sphaerularioidea</taxon>
        <taxon>Anguinidae</taxon>
        <taxon>Anguininae</taxon>
        <taxon>Ditylenchus</taxon>
    </lineage>
</organism>
<dbReference type="EMBL" id="JAKKPZ010000003">
    <property type="protein sequence ID" value="KAI1723409.1"/>
    <property type="molecule type" value="Genomic_DNA"/>
</dbReference>
<accession>A0AAD4NCB6</accession>
<evidence type="ECO:0000313" key="3">
    <source>
        <dbReference type="Proteomes" id="UP001201812"/>
    </source>
</evidence>
<keyword evidence="3" id="KW-1185">Reference proteome</keyword>
<proteinExistence type="predicted"/>
<keyword evidence="1" id="KW-1133">Transmembrane helix</keyword>
<gene>
    <name evidence="2" type="ORF">DdX_03568</name>
</gene>
<evidence type="ECO:0000313" key="2">
    <source>
        <dbReference type="EMBL" id="KAI1723409.1"/>
    </source>
</evidence>
<dbReference type="Proteomes" id="UP001201812">
    <property type="component" value="Unassembled WGS sequence"/>
</dbReference>
<dbReference type="AlphaFoldDB" id="A0AAD4NCB6"/>
<reference evidence="2" key="1">
    <citation type="submission" date="2022-01" db="EMBL/GenBank/DDBJ databases">
        <title>Genome Sequence Resource for Two Populations of Ditylenchus destructor, the Migratory Endoparasitic Phytonematode.</title>
        <authorList>
            <person name="Zhang H."/>
            <person name="Lin R."/>
            <person name="Xie B."/>
        </authorList>
    </citation>
    <scope>NUCLEOTIDE SEQUENCE</scope>
    <source>
        <strain evidence="2">BazhouSP</strain>
    </source>
</reference>